<dbReference type="PANTHER" id="PTHR42881:SF2">
    <property type="entry name" value="PROLYL ENDOPEPTIDASE"/>
    <property type="match status" value="1"/>
</dbReference>
<organism evidence="4 5">
    <name type="scientific">Piscinibacter aquaticus</name>
    <dbReference type="NCBI Taxonomy" id="392597"/>
    <lineage>
        <taxon>Bacteria</taxon>
        <taxon>Pseudomonadati</taxon>
        <taxon>Pseudomonadota</taxon>
        <taxon>Betaproteobacteria</taxon>
        <taxon>Burkholderiales</taxon>
        <taxon>Sphaerotilaceae</taxon>
        <taxon>Piscinibacter</taxon>
    </lineage>
</organism>
<evidence type="ECO:0000256" key="2">
    <source>
        <dbReference type="ARBA" id="ARBA00011897"/>
    </source>
</evidence>
<dbReference type="EC" id="3.4.21.26" evidence="2"/>
<gene>
    <name evidence="4" type="ORF">FSC37_15265</name>
</gene>
<feature type="domain" description="Peptidase S9 prolyl oligopeptidase catalytic" evidence="3">
    <location>
        <begin position="2"/>
        <end position="200"/>
    </location>
</feature>
<dbReference type="EMBL" id="VOPW01000001">
    <property type="protein sequence ID" value="TXC66677.1"/>
    <property type="molecule type" value="Genomic_DNA"/>
</dbReference>
<evidence type="ECO:0000313" key="4">
    <source>
        <dbReference type="EMBL" id="TXC66677.1"/>
    </source>
</evidence>
<dbReference type="InterPro" id="IPR001375">
    <property type="entry name" value="Peptidase_S9_cat"/>
</dbReference>
<dbReference type="AlphaFoldDB" id="A0A5C6U1B7"/>
<dbReference type="Pfam" id="PF00326">
    <property type="entry name" value="Peptidase_S9"/>
    <property type="match status" value="1"/>
</dbReference>
<evidence type="ECO:0000313" key="5">
    <source>
        <dbReference type="Proteomes" id="UP000321832"/>
    </source>
</evidence>
<comment type="caution">
    <text evidence="4">The sequence shown here is derived from an EMBL/GenBank/DDBJ whole genome shotgun (WGS) entry which is preliminary data.</text>
</comment>
<name>A0A5C6U1B7_9BURK</name>
<dbReference type="PRINTS" id="PR00862">
    <property type="entry name" value="PROLIGOPTASE"/>
</dbReference>
<dbReference type="SUPFAM" id="SSF53474">
    <property type="entry name" value="alpha/beta-Hydrolases"/>
    <property type="match status" value="1"/>
</dbReference>
<evidence type="ECO:0000256" key="1">
    <source>
        <dbReference type="ARBA" id="ARBA00001070"/>
    </source>
</evidence>
<dbReference type="GO" id="GO:0005829">
    <property type="term" value="C:cytosol"/>
    <property type="evidence" value="ECO:0007669"/>
    <property type="project" value="TreeGrafter"/>
</dbReference>
<sequence>MVALANVRGSGAFGDSWYRAGFKASKPNTWKDGIAVARWLIEQRYASPQTLGIWGTSAGGIFVGCAVTSAPELFAAAVFDVGVLDTVRFEESANGITNVSEFGTVKDPAEFRALLEMSTYQHIRDGTAYPAVMLVHGMNDPRVDVWHSAKAAARLQQATSSGKPVFMRIDMQAGHGVGSTARQAASQLGDIYAFLLWQFGLLSARP</sequence>
<proteinExistence type="predicted"/>
<dbReference type="GO" id="GO:0006508">
    <property type="term" value="P:proteolysis"/>
    <property type="evidence" value="ECO:0007669"/>
    <property type="project" value="InterPro"/>
</dbReference>
<accession>A0A5C6U1B7</accession>
<dbReference type="InterPro" id="IPR002470">
    <property type="entry name" value="Peptidase_S9A"/>
</dbReference>
<dbReference type="InterPro" id="IPR029058">
    <property type="entry name" value="AB_hydrolase_fold"/>
</dbReference>
<dbReference type="GO" id="GO:0004252">
    <property type="term" value="F:serine-type endopeptidase activity"/>
    <property type="evidence" value="ECO:0007669"/>
    <property type="project" value="UniProtKB-EC"/>
</dbReference>
<reference evidence="4 5" key="1">
    <citation type="submission" date="2019-08" db="EMBL/GenBank/DDBJ databases">
        <authorList>
            <person name="Khan S.A."/>
            <person name="Jeon C.O."/>
            <person name="Jeong S.E."/>
        </authorList>
    </citation>
    <scope>NUCLEOTIDE SEQUENCE [LARGE SCALE GENOMIC DNA]</scope>
    <source>
        <strain evidence="5">IMCC1728</strain>
    </source>
</reference>
<evidence type="ECO:0000259" key="3">
    <source>
        <dbReference type="Pfam" id="PF00326"/>
    </source>
</evidence>
<dbReference type="GO" id="GO:0070012">
    <property type="term" value="F:oligopeptidase activity"/>
    <property type="evidence" value="ECO:0007669"/>
    <property type="project" value="TreeGrafter"/>
</dbReference>
<protein>
    <recommendedName>
        <fullName evidence="2">prolyl oligopeptidase</fullName>
        <ecNumber evidence="2">3.4.21.26</ecNumber>
    </recommendedName>
</protein>
<dbReference type="InterPro" id="IPR051167">
    <property type="entry name" value="Prolyl_oligopep/macrocyclase"/>
</dbReference>
<dbReference type="PANTHER" id="PTHR42881">
    <property type="entry name" value="PROLYL ENDOPEPTIDASE"/>
    <property type="match status" value="1"/>
</dbReference>
<dbReference type="Gene3D" id="3.40.50.1820">
    <property type="entry name" value="alpha/beta hydrolase"/>
    <property type="match status" value="1"/>
</dbReference>
<dbReference type="Proteomes" id="UP000321832">
    <property type="component" value="Unassembled WGS sequence"/>
</dbReference>
<keyword evidence="5" id="KW-1185">Reference proteome</keyword>
<comment type="catalytic activity">
    <reaction evidence="1">
        <text>Hydrolysis of Pro-|-Xaa &gt;&gt; Ala-|-Xaa in oligopeptides.</text>
        <dbReference type="EC" id="3.4.21.26"/>
    </reaction>
</comment>